<evidence type="ECO:0000256" key="7">
    <source>
        <dbReference type="ARBA" id="ARBA00023237"/>
    </source>
</evidence>
<keyword evidence="4" id="KW-0812">Transmembrane</keyword>
<evidence type="ECO:0000256" key="5">
    <source>
        <dbReference type="ARBA" id="ARBA00022729"/>
    </source>
</evidence>
<dbReference type="InterPro" id="IPR045584">
    <property type="entry name" value="Pilin-like"/>
</dbReference>
<evidence type="ECO:0000256" key="2">
    <source>
        <dbReference type="ARBA" id="ARBA00004442"/>
    </source>
</evidence>
<dbReference type="GO" id="GO:0009279">
    <property type="term" value="C:cell outer membrane"/>
    <property type="evidence" value="ECO:0007669"/>
    <property type="project" value="UniProtKB-SubCell"/>
</dbReference>
<keyword evidence="5" id="KW-0732">Signal</keyword>
<sequence length="132" mass="14544">MNAYYAWFSQYDNNSETWGLFTKLDLRHFNSGPVTDRRFGEINQNFRGLSNKLARAENRLNAGIAGVAAVSAIPYVAEGRFSWGQGPGNYQNGNAMAAGMQMKSSANTRMRLNVSWDSQHNTSTGIGLAGSW</sequence>
<comment type="subcellular location">
    <subcellularLocation>
        <location evidence="2">Cell outer membrane</location>
    </subcellularLocation>
    <subcellularLocation>
        <location evidence="1">Cell surface</location>
    </subcellularLocation>
</comment>
<comment type="caution">
    <text evidence="9">The sequence shown here is derived from an EMBL/GenBank/DDBJ whole genome shotgun (WGS) entry which is preliminary data.</text>
</comment>
<proteinExistence type="predicted"/>
<dbReference type="Gene3D" id="3.30.1300.30">
    <property type="entry name" value="GSPII I/J protein-like"/>
    <property type="match status" value="1"/>
</dbReference>
<dbReference type="GO" id="GO:0009986">
    <property type="term" value="C:cell surface"/>
    <property type="evidence" value="ECO:0007669"/>
    <property type="project" value="UniProtKB-SubCell"/>
</dbReference>
<accession>A0A5V4LH56</accession>
<evidence type="ECO:0000256" key="6">
    <source>
        <dbReference type="ARBA" id="ARBA00023136"/>
    </source>
</evidence>
<evidence type="ECO:0000259" key="8">
    <source>
        <dbReference type="Pfam" id="PF03895"/>
    </source>
</evidence>
<name>A0A5V4LH56_SALER</name>
<gene>
    <name evidence="9" type="ORF">CRJ19_22830</name>
</gene>
<dbReference type="InterPro" id="IPR005594">
    <property type="entry name" value="YadA_C"/>
</dbReference>
<keyword evidence="3" id="KW-1134">Transmembrane beta strand</keyword>
<reference evidence="9" key="1">
    <citation type="submission" date="2018-07" db="EMBL/GenBank/DDBJ databases">
        <authorList>
            <consortium name="GenomeTrakr network: Whole genome sequencing for foodborne pathogen traceback"/>
        </authorList>
    </citation>
    <scope>NUCLEOTIDE SEQUENCE</scope>
    <source>
        <strain evidence="9">CFSAN070570</strain>
    </source>
</reference>
<organism evidence="9">
    <name type="scientific">Salmonella enterica</name>
    <name type="common">Salmonella choleraesuis</name>
    <dbReference type="NCBI Taxonomy" id="28901"/>
    <lineage>
        <taxon>Bacteria</taxon>
        <taxon>Pseudomonadati</taxon>
        <taxon>Pseudomonadota</taxon>
        <taxon>Gammaproteobacteria</taxon>
        <taxon>Enterobacterales</taxon>
        <taxon>Enterobacteriaceae</taxon>
        <taxon>Salmonella</taxon>
    </lineage>
</organism>
<dbReference type="EMBL" id="AAHBKJ010000072">
    <property type="protein sequence ID" value="EBU2437765.1"/>
    <property type="molecule type" value="Genomic_DNA"/>
</dbReference>
<evidence type="ECO:0000256" key="1">
    <source>
        <dbReference type="ARBA" id="ARBA00004241"/>
    </source>
</evidence>
<keyword evidence="7" id="KW-0998">Cell outer membrane</keyword>
<keyword evidence="6" id="KW-0472">Membrane</keyword>
<evidence type="ECO:0000313" key="9">
    <source>
        <dbReference type="EMBL" id="EBU2437765.1"/>
    </source>
</evidence>
<evidence type="ECO:0000256" key="3">
    <source>
        <dbReference type="ARBA" id="ARBA00022452"/>
    </source>
</evidence>
<feature type="domain" description="Trimeric autotransporter adhesin YadA-like C-terminal membrane anchor" evidence="8">
    <location>
        <begin position="77"/>
        <end position="129"/>
    </location>
</feature>
<dbReference type="AlphaFoldDB" id="A0A5V4LH56"/>
<dbReference type="Pfam" id="PF03895">
    <property type="entry name" value="YadA_anchor"/>
    <property type="match status" value="1"/>
</dbReference>
<evidence type="ECO:0000256" key="4">
    <source>
        <dbReference type="ARBA" id="ARBA00022692"/>
    </source>
</evidence>
<dbReference type="SUPFAM" id="SSF54523">
    <property type="entry name" value="Pili subunits"/>
    <property type="match status" value="1"/>
</dbReference>
<protein>
    <recommendedName>
        <fullName evidence="8">Trimeric autotransporter adhesin YadA-like C-terminal membrane anchor domain-containing protein</fullName>
    </recommendedName>
</protein>